<name>A0A520XEX1_9DELT</name>
<dbReference type="Proteomes" id="UP000322454">
    <property type="component" value="Unassembled WGS sequence"/>
</dbReference>
<accession>A0A520XEX1</accession>
<evidence type="ECO:0000313" key="2">
    <source>
        <dbReference type="EMBL" id="RZV39737.1"/>
    </source>
</evidence>
<gene>
    <name evidence="2" type="ORF">EVJ48_03360</name>
</gene>
<feature type="chain" id="PRO_5022160937" evidence="1">
    <location>
        <begin position="31"/>
        <end position="574"/>
    </location>
</feature>
<sequence>MKKRFSLPALAVAVAIAGFLSLTMAPKSFAAAQAAKKGVSFSLSGQFIGRAFWAQNQAEDFNNSAGYPTRNTFQNFTQRLRLNANISYGNAGGGMPLVSVPVQFDMTNDYNPTGLAPNGYGTNGWDTLGYTPAPLGFNHDFATFGLRQAYLRLVTPIGMWMFGRMPVKFGMGVAVNTNADGLGDFLPVKQADLGVFLGVLFGNETTAYADYTLNSNGTTTPSPASAVVYPVPNPYYTHIQMGTIPTLELMTLKPINHTSYSLWLTEAHLNQFGAYPGAVINPATGLAEANIPQASIYNPTANITFGGISVKYSNAGTNLSGEFDYFRGRIIASNEAISNYPNPNPNYVSGEPTTYPQDFGYFLPVAPSGSNQYDSVNSYDLYLTGSQLLNTSIPVTVGAKFGIGAPISAGHYNFTYYSQIQNTRTLFGDVIGSNWQTIIFNSPGVKYIYGGTPWALGTNLSNKWALMVDATEHFSGMNDLQESIIYAQWLKTSLTVPGDSYSTSMFGGHHIGTEFDINFTHHFTKTLAWQAWGGYVWTGSGVDSYNNATSTGGVPSTATHKDITALGTAVIWNF</sequence>
<dbReference type="EMBL" id="SHMQ01000006">
    <property type="protein sequence ID" value="RZV39737.1"/>
    <property type="molecule type" value="Genomic_DNA"/>
</dbReference>
<organism evidence="2 3">
    <name type="scientific">Candidatus Acidulodesulfobacterium acidiphilum</name>
    <dbReference type="NCBI Taxonomy" id="2597224"/>
    <lineage>
        <taxon>Bacteria</taxon>
        <taxon>Deltaproteobacteria</taxon>
        <taxon>Candidatus Acidulodesulfobacterales</taxon>
        <taxon>Candidatus Acidulodesulfobacterium</taxon>
    </lineage>
</organism>
<evidence type="ECO:0000256" key="1">
    <source>
        <dbReference type="SAM" id="SignalP"/>
    </source>
</evidence>
<evidence type="ECO:0000313" key="3">
    <source>
        <dbReference type="Proteomes" id="UP000322454"/>
    </source>
</evidence>
<protein>
    <submittedName>
        <fullName evidence="2">Uncharacterized protein</fullName>
    </submittedName>
</protein>
<dbReference type="AlphaFoldDB" id="A0A520XEX1"/>
<keyword evidence="1" id="KW-0732">Signal</keyword>
<feature type="signal peptide" evidence="1">
    <location>
        <begin position="1"/>
        <end position="30"/>
    </location>
</feature>
<comment type="caution">
    <text evidence="2">The sequence shown here is derived from an EMBL/GenBank/DDBJ whole genome shotgun (WGS) entry which is preliminary data.</text>
</comment>
<proteinExistence type="predicted"/>
<reference evidence="2 3" key="1">
    <citation type="submission" date="2019-01" db="EMBL/GenBank/DDBJ databases">
        <title>Insights into ecological role of a new deltaproteobacterial order Candidatus Sinidesulfobacterales (Sva0485) by metagenomics and metatranscriptomics.</title>
        <authorList>
            <person name="Tan S."/>
            <person name="Liu J."/>
            <person name="Fang Y."/>
            <person name="Hedlund B."/>
            <person name="Lian Z.-H."/>
            <person name="Huang L.-Y."/>
            <person name="Li J.-T."/>
            <person name="Huang L.-N."/>
            <person name="Li W.-J."/>
            <person name="Jiang H.-C."/>
            <person name="Dong H.-L."/>
            <person name="Shu W.-S."/>
        </authorList>
    </citation>
    <scope>NUCLEOTIDE SEQUENCE [LARGE SCALE GENOMIC DNA]</scope>
    <source>
        <strain evidence="2">AP4</strain>
    </source>
</reference>